<protein>
    <submittedName>
        <fullName evidence="2">Uncharacterized protein</fullName>
    </submittedName>
</protein>
<gene>
    <name evidence="2" type="ORF">DILT_LOCUS18664</name>
</gene>
<feature type="region of interest" description="Disordered" evidence="1">
    <location>
        <begin position="287"/>
        <end position="314"/>
    </location>
</feature>
<evidence type="ECO:0000313" key="2">
    <source>
        <dbReference type="EMBL" id="VDN41862.1"/>
    </source>
</evidence>
<evidence type="ECO:0000313" key="3">
    <source>
        <dbReference type="Proteomes" id="UP000281553"/>
    </source>
</evidence>
<accession>A0A3P7RED2</accession>
<feature type="non-terminal residue" evidence="2">
    <location>
        <position position="534"/>
    </location>
</feature>
<organism evidence="2 3">
    <name type="scientific">Dibothriocephalus latus</name>
    <name type="common">Fish tapeworm</name>
    <name type="synonym">Diphyllobothrium latum</name>
    <dbReference type="NCBI Taxonomy" id="60516"/>
    <lineage>
        <taxon>Eukaryota</taxon>
        <taxon>Metazoa</taxon>
        <taxon>Spiralia</taxon>
        <taxon>Lophotrochozoa</taxon>
        <taxon>Platyhelminthes</taxon>
        <taxon>Cestoda</taxon>
        <taxon>Eucestoda</taxon>
        <taxon>Diphyllobothriidea</taxon>
        <taxon>Diphyllobothriidae</taxon>
        <taxon>Dibothriocephalus</taxon>
    </lineage>
</organism>
<feature type="region of interest" description="Disordered" evidence="1">
    <location>
        <begin position="69"/>
        <end position="88"/>
    </location>
</feature>
<dbReference type="AlphaFoldDB" id="A0A3P7RED2"/>
<proteinExistence type="predicted"/>
<reference evidence="2 3" key="1">
    <citation type="submission" date="2018-11" db="EMBL/GenBank/DDBJ databases">
        <authorList>
            <consortium name="Pathogen Informatics"/>
        </authorList>
    </citation>
    <scope>NUCLEOTIDE SEQUENCE [LARGE SCALE GENOMIC DNA]</scope>
</reference>
<name>A0A3P7RED2_DIBLA</name>
<dbReference type="Proteomes" id="UP000281553">
    <property type="component" value="Unassembled WGS sequence"/>
</dbReference>
<feature type="compositionally biased region" description="Polar residues" evidence="1">
    <location>
        <begin position="386"/>
        <end position="408"/>
    </location>
</feature>
<keyword evidence="3" id="KW-1185">Reference proteome</keyword>
<sequence length="534" mass="60321">MSQLARFEKHTEETPLKKWTLPTFLNAEEEENSDYFEEEVSHEYHKLERLMTEVKQWESQYADRRTYHSHGEYHSSSEDLSTSSFSENSQLDKRHSEYRYGLKSLESHRGLTMRSNYLRGPVRIRQPEFSSTGSTDIYVTGKSTTSETEQPWVARHQIYVGPTTEGPVNILARDYEGKHDEFFDTVSSGITLNRRMCLERNLMKREQRDQNPNFRSRQLLRVSPSPKRRLETITMNYIEVTAARSQHERNAPVEGNKVEECTQVDIETIPLDMTDILHIRQHDAQWEKGEEGTVKLNQTSQKQPKDTDKESPAVKQTMEIMTVQASPNTDTDEMMHKATQITTEKTIKMPLYQPQITVPTHSTATMTSMAFESMPAAIVPRALAKQQHTAPPVSQDQGPVTSRQEKSTTTAIVKGLHETTTQADHTALWPAENIVKPETVEQQHTAPKASPTPPTATQKITFKLAASQIVKPVLHDHAAAIMCEVPKLAADISTAISSKFTPAEAKPTLVDTVTIPSSDFLTTKPQIPVEQAGA</sequence>
<feature type="compositionally biased region" description="Low complexity" evidence="1">
    <location>
        <begin position="78"/>
        <end position="88"/>
    </location>
</feature>
<feature type="region of interest" description="Disordered" evidence="1">
    <location>
        <begin position="384"/>
        <end position="408"/>
    </location>
</feature>
<evidence type="ECO:0000256" key="1">
    <source>
        <dbReference type="SAM" id="MobiDB-lite"/>
    </source>
</evidence>
<dbReference type="EMBL" id="UYRU01102838">
    <property type="protein sequence ID" value="VDN41862.1"/>
    <property type="molecule type" value="Genomic_DNA"/>
</dbReference>
<feature type="compositionally biased region" description="Basic and acidic residues" evidence="1">
    <location>
        <begin position="303"/>
        <end position="312"/>
    </location>
</feature>